<reference evidence="1 2" key="1">
    <citation type="submission" date="2021-10" db="EMBL/GenBank/DDBJ databases">
        <title>Anaerobic single-cell dispensing facilitates the cultivation of human gut bacteria.</title>
        <authorList>
            <person name="Afrizal A."/>
        </authorList>
    </citation>
    <scope>NUCLEOTIDE SEQUENCE [LARGE SCALE GENOMIC DNA]</scope>
    <source>
        <strain evidence="1 2">CLA-AA-H273</strain>
    </source>
</reference>
<name>A0AAE3A176_9FIRM</name>
<evidence type="ECO:0000313" key="1">
    <source>
        <dbReference type="EMBL" id="MCC2121256.1"/>
    </source>
</evidence>
<comment type="caution">
    <text evidence="1">The sequence shown here is derived from an EMBL/GenBank/DDBJ whole genome shotgun (WGS) entry which is preliminary data.</text>
</comment>
<proteinExistence type="predicted"/>
<dbReference type="Proteomes" id="UP001197795">
    <property type="component" value="Unassembled WGS sequence"/>
</dbReference>
<dbReference type="RefSeq" id="WP_227733964.1">
    <property type="nucleotide sequence ID" value="NZ_JAJEPV010000068.1"/>
</dbReference>
<evidence type="ECO:0000313" key="2">
    <source>
        <dbReference type="Proteomes" id="UP001197795"/>
    </source>
</evidence>
<gene>
    <name evidence="1" type="ORF">LKD75_16995</name>
</gene>
<dbReference type="Pfam" id="PF19668">
    <property type="entry name" value="DUF6171"/>
    <property type="match status" value="1"/>
</dbReference>
<protein>
    <submittedName>
        <fullName evidence="1">DUF6171 family protein</fullName>
    </submittedName>
</protein>
<keyword evidence="2" id="KW-1185">Reference proteome</keyword>
<dbReference type="AlphaFoldDB" id="A0AAE3A176"/>
<sequence>MEEEQITETIQVTGKYPCRKCLLREMDKNAYMENLYAYIDRIEEDSKADKAVYEDRLAVCKECKYLNEGLCGACGCFVELRAVIAVNRCPYEKW</sequence>
<accession>A0AAE3A176</accession>
<organism evidence="1 2">
    <name type="scientific">Waltera acetigignens</name>
    <dbReference type="NCBI Taxonomy" id="2981769"/>
    <lineage>
        <taxon>Bacteria</taxon>
        <taxon>Bacillati</taxon>
        <taxon>Bacillota</taxon>
        <taxon>Clostridia</taxon>
        <taxon>Lachnospirales</taxon>
        <taxon>Lachnospiraceae</taxon>
        <taxon>Waltera</taxon>
    </lineage>
</organism>
<dbReference type="EMBL" id="JAJEPV010000068">
    <property type="protein sequence ID" value="MCC2121256.1"/>
    <property type="molecule type" value="Genomic_DNA"/>
</dbReference>
<dbReference type="InterPro" id="IPR046169">
    <property type="entry name" value="DUF6171"/>
</dbReference>